<dbReference type="SUPFAM" id="SSF64496">
    <property type="entry name" value="DNA-binding domain of intron-encoded endonucleases"/>
    <property type="match status" value="1"/>
</dbReference>
<dbReference type="InterPro" id="IPR010896">
    <property type="entry name" value="NUMOD1"/>
</dbReference>
<dbReference type="InterPro" id="IPR003611">
    <property type="entry name" value="NUMOD3"/>
</dbReference>
<reference evidence="5 6" key="1">
    <citation type="submission" date="2020-12" db="EMBL/GenBank/DDBJ databases">
        <title>Metabolic potential, ecology and presence of endohyphal bacteria is reflected in genomic diversity of Mucoromycotina.</title>
        <authorList>
            <person name="Muszewska A."/>
            <person name="Okrasinska A."/>
            <person name="Steczkiewicz K."/>
            <person name="Drgas O."/>
            <person name="Orlowska M."/>
            <person name="Perlinska-Lenart U."/>
            <person name="Aleksandrzak-Piekarczyk T."/>
            <person name="Szatraj K."/>
            <person name="Zielenkiewicz U."/>
            <person name="Pilsyk S."/>
            <person name="Malc E."/>
            <person name="Mieczkowski P."/>
            <person name="Kruszewska J.S."/>
            <person name="Biernat P."/>
            <person name="Pawlowska J."/>
        </authorList>
    </citation>
    <scope>NUCLEOTIDE SEQUENCE [LARGE SCALE GENOMIC DNA]</scope>
    <source>
        <strain evidence="5 6">CBS 142.35</strain>
    </source>
</reference>
<evidence type="ECO:0000259" key="4">
    <source>
        <dbReference type="PROSITE" id="PS50855"/>
    </source>
</evidence>
<comment type="caution">
    <text evidence="5">The sequence shown here is derived from an EMBL/GenBank/DDBJ whole genome shotgun (WGS) entry which is preliminary data.</text>
</comment>
<dbReference type="InterPro" id="IPR000883">
    <property type="entry name" value="Cyt_C_Oxase_1"/>
</dbReference>
<dbReference type="PANTHER" id="PTHR10422">
    <property type="entry name" value="CYTOCHROME C OXIDASE SUBUNIT 1"/>
    <property type="match status" value="1"/>
</dbReference>
<dbReference type="Proteomes" id="UP000646827">
    <property type="component" value="Unassembled WGS sequence"/>
</dbReference>
<dbReference type="GO" id="GO:0005739">
    <property type="term" value="C:mitochondrion"/>
    <property type="evidence" value="ECO:0007669"/>
    <property type="project" value="UniProtKB-ARBA"/>
</dbReference>
<protein>
    <recommendedName>
        <fullName evidence="4">Cytochrome oxidase subunit I profile domain-containing protein</fullName>
    </recommendedName>
</protein>
<evidence type="ECO:0000256" key="3">
    <source>
        <dbReference type="ARBA" id="ARBA00022801"/>
    </source>
</evidence>
<accession>A0A8H7SG64</accession>
<evidence type="ECO:0000256" key="2">
    <source>
        <dbReference type="ARBA" id="ARBA00022759"/>
    </source>
</evidence>
<dbReference type="GO" id="GO:0003677">
    <property type="term" value="F:DNA binding"/>
    <property type="evidence" value="ECO:0007669"/>
    <property type="project" value="InterPro"/>
</dbReference>
<dbReference type="EMBL" id="JAEPRB010000005">
    <property type="protein sequence ID" value="KAG2227626.1"/>
    <property type="molecule type" value="Genomic_DNA"/>
</dbReference>
<dbReference type="SUPFAM" id="SSF81442">
    <property type="entry name" value="Cytochrome c oxidase subunit I-like"/>
    <property type="match status" value="1"/>
</dbReference>
<feature type="domain" description="Cytochrome oxidase subunit I profile" evidence="4">
    <location>
        <begin position="201"/>
        <end position="264"/>
    </location>
</feature>
<organism evidence="5 6">
    <name type="scientific">Circinella minor</name>
    <dbReference type="NCBI Taxonomy" id="1195481"/>
    <lineage>
        <taxon>Eukaryota</taxon>
        <taxon>Fungi</taxon>
        <taxon>Fungi incertae sedis</taxon>
        <taxon>Mucoromycota</taxon>
        <taxon>Mucoromycotina</taxon>
        <taxon>Mucoromycetes</taxon>
        <taxon>Mucorales</taxon>
        <taxon>Lichtheimiaceae</taxon>
        <taxon>Circinella</taxon>
    </lineage>
</organism>
<evidence type="ECO:0000313" key="6">
    <source>
        <dbReference type="Proteomes" id="UP000646827"/>
    </source>
</evidence>
<dbReference type="InterPro" id="IPR036927">
    <property type="entry name" value="Cyt_c_oxase-like_su1_sf"/>
</dbReference>
<keyword evidence="3" id="KW-0378">Hydrolase</keyword>
<dbReference type="InterPro" id="IPR023616">
    <property type="entry name" value="Cyt_c_oxase-like_su1_dom"/>
</dbReference>
<dbReference type="InterPro" id="IPR006350">
    <property type="entry name" value="Intron_endoG1"/>
</dbReference>
<dbReference type="Gene3D" id="1.20.210.10">
    <property type="entry name" value="Cytochrome c oxidase-like, subunit I domain"/>
    <property type="match status" value="1"/>
</dbReference>
<evidence type="ECO:0000256" key="1">
    <source>
        <dbReference type="ARBA" id="ARBA00022722"/>
    </source>
</evidence>
<dbReference type="SMART" id="SM00496">
    <property type="entry name" value="IENR2"/>
    <property type="match status" value="2"/>
</dbReference>
<dbReference type="PROSITE" id="PS50855">
    <property type="entry name" value="COX1"/>
    <property type="match status" value="1"/>
</dbReference>
<dbReference type="GO" id="GO:0016787">
    <property type="term" value="F:hydrolase activity"/>
    <property type="evidence" value="ECO:0007669"/>
    <property type="project" value="UniProtKB-KW"/>
</dbReference>
<dbReference type="NCBIfam" id="TIGR01453">
    <property type="entry name" value="grpIintron_endo"/>
    <property type="match status" value="1"/>
</dbReference>
<keyword evidence="6" id="KW-1185">Reference proteome</keyword>
<dbReference type="SMART" id="SM00497">
    <property type="entry name" value="IENR1"/>
    <property type="match status" value="5"/>
</dbReference>
<dbReference type="Pfam" id="PF07453">
    <property type="entry name" value="NUMOD1"/>
    <property type="match status" value="2"/>
</dbReference>
<dbReference type="Pfam" id="PF00115">
    <property type="entry name" value="COX1"/>
    <property type="match status" value="1"/>
</dbReference>
<proteinExistence type="predicted"/>
<sequence length="593" mass="67743">MPITRALLKYDQSNFSLLILEYVESASLTARETFYITHIIPYYNVLKQGYSSLGYKHTEEVKKLLSKLASNRVHSDKTKGLIARAVTELLVIFPSVRILAKLIKSNHPTLVKFIKEQTILRGEWYLNNIPYNISDTPKIADWSSKECQELLLNINNNSHILKAVFVYDLNRNFIGKYDGVMVAQRALKISHSTIKNYARVVSGVVLANASLDIAFHDTYYVVAHFHYVLSMGAVFALYRVKAIGRMYFFDASKMSGKRFNHDLAGPGGSPNNNFVMFFNNVQENSPKIFRSSSYNLSLRLQNLATMIPKRSYSTSSVFNTLSEVSNIDNNESIEFGSLEQACEQIKFKYLGVSGVYKLTSKNDPCRFYIGSEGYNRLVVFLQTFKTANHLKYTSEDTDNKYYCFLVFAYLVNSPDKDPIIYSSINRALKGLQISHSALLNHINNKYLYNSSLVLSFEPLLVDNLLEYKEKPAGDNQLRKHIVVYNQNNEVIIEFKSGREMANYFKIDGKVARAAIAQGEYQDFLLISREVSNRKPIYVFDNNSHELINELKSVTKALKYAKVNYYTLKSLIESGNSYDVYVQLVEGKATTRYP</sequence>
<dbReference type="GO" id="GO:0006123">
    <property type="term" value="P:mitochondrial electron transport, cytochrome c to oxygen"/>
    <property type="evidence" value="ECO:0007669"/>
    <property type="project" value="TreeGrafter"/>
</dbReference>
<evidence type="ECO:0000313" key="5">
    <source>
        <dbReference type="EMBL" id="KAG2227626.1"/>
    </source>
</evidence>
<dbReference type="GO" id="GO:0004129">
    <property type="term" value="F:cytochrome-c oxidase activity"/>
    <property type="evidence" value="ECO:0007669"/>
    <property type="project" value="InterPro"/>
</dbReference>
<dbReference type="AlphaFoldDB" id="A0A8H7SG64"/>
<dbReference type="GO" id="GO:0020037">
    <property type="term" value="F:heme binding"/>
    <property type="evidence" value="ECO:0007669"/>
    <property type="project" value="InterPro"/>
</dbReference>
<dbReference type="GO" id="GO:0016020">
    <property type="term" value="C:membrane"/>
    <property type="evidence" value="ECO:0007669"/>
    <property type="project" value="InterPro"/>
</dbReference>
<keyword evidence="1" id="KW-0540">Nuclease</keyword>
<gene>
    <name evidence="5" type="ORF">INT45_004667</name>
</gene>
<keyword evidence="2" id="KW-0255">Endonuclease</keyword>
<dbReference type="PANTHER" id="PTHR10422:SF18">
    <property type="entry name" value="CYTOCHROME C OXIDASE SUBUNIT 1"/>
    <property type="match status" value="1"/>
</dbReference>
<dbReference type="InterPro" id="IPR003647">
    <property type="entry name" value="Intron_nuc_1_rpt"/>
</dbReference>
<name>A0A8H7SG64_9FUNG</name>
<dbReference type="GO" id="GO:0004519">
    <property type="term" value="F:endonuclease activity"/>
    <property type="evidence" value="ECO:0007669"/>
    <property type="project" value="UniProtKB-KW"/>
</dbReference>
<dbReference type="GO" id="GO:0015990">
    <property type="term" value="P:electron transport coupled proton transport"/>
    <property type="evidence" value="ECO:0007669"/>
    <property type="project" value="TreeGrafter"/>
</dbReference>
<dbReference type="OrthoDB" id="2203429at2759"/>